<dbReference type="InterPro" id="IPR000515">
    <property type="entry name" value="MetI-like"/>
</dbReference>
<dbReference type="GO" id="GO:0015833">
    <property type="term" value="P:peptide transport"/>
    <property type="evidence" value="ECO:0007669"/>
    <property type="project" value="UniProtKB-KW"/>
</dbReference>
<evidence type="ECO:0000313" key="12">
    <source>
        <dbReference type="Proteomes" id="UP000655037"/>
    </source>
</evidence>
<evidence type="ECO:0000256" key="3">
    <source>
        <dbReference type="ARBA" id="ARBA00022475"/>
    </source>
</evidence>
<keyword evidence="2 9" id="KW-0813">Transport</keyword>
<keyword evidence="8 9" id="KW-0472">Membrane</keyword>
<dbReference type="InterPro" id="IPR050366">
    <property type="entry name" value="BP-dependent_transpt_permease"/>
</dbReference>
<dbReference type="CDD" id="cd06261">
    <property type="entry name" value="TM_PBP2"/>
    <property type="match status" value="1"/>
</dbReference>
<evidence type="ECO:0000256" key="1">
    <source>
        <dbReference type="ARBA" id="ARBA00004651"/>
    </source>
</evidence>
<name>A0AAE2RBN8_AGRVI</name>
<evidence type="ECO:0000256" key="2">
    <source>
        <dbReference type="ARBA" id="ARBA00022448"/>
    </source>
</evidence>
<evidence type="ECO:0000256" key="9">
    <source>
        <dbReference type="RuleBase" id="RU363032"/>
    </source>
</evidence>
<dbReference type="PROSITE" id="PS50928">
    <property type="entry name" value="ABC_TM1"/>
    <property type="match status" value="1"/>
</dbReference>
<dbReference type="GO" id="GO:0005886">
    <property type="term" value="C:plasma membrane"/>
    <property type="evidence" value="ECO:0007669"/>
    <property type="project" value="UniProtKB-SubCell"/>
</dbReference>
<dbReference type="GO" id="GO:0055085">
    <property type="term" value="P:transmembrane transport"/>
    <property type="evidence" value="ECO:0007669"/>
    <property type="project" value="InterPro"/>
</dbReference>
<accession>A0AAE2RBN8</accession>
<keyword evidence="3" id="KW-1003">Cell membrane</keyword>
<evidence type="ECO:0000256" key="4">
    <source>
        <dbReference type="ARBA" id="ARBA00022692"/>
    </source>
</evidence>
<dbReference type="Pfam" id="PF00528">
    <property type="entry name" value="BPD_transp_1"/>
    <property type="match status" value="1"/>
</dbReference>
<comment type="caution">
    <text evidence="11">The sequence shown here is derived from an EMBL/GenBank/DDBJ whole genome shotgun (WGS) entry which is preliminary data.</text>
</comment>
<keyword evidence="11" id="KW-0614">Plasmid</keyword>
<gene>
    <name evidence="11" type="ORF">IEI95_009660</name>
</gene>
<keyword evidence="5" id="KW-0571">Peptide transport</keyword>
<dbReference type="GO" id="GO:0015031">
    <property type="term" value="P:protein transport"/>
    <property type="evidence" value="ECO:0007669"/>
    <property type="project" value="UniProtKB-KW"/>
</dbReference>
<dbReference type="PANTHER" id="PTHR43386">
    <property type="entry name" value="OLIGOPEPTIDE TRANSPORT SYSTEM PERMEASE PROTEIN APPC"/>
    <property type="match status" value="1"/>
</dbReference>
<dbReference type="InterPro" id="IPR035906">
    <property type="entry name" value="MetI-like_sf"/>
</dbReference>
<sequence length="306" mass="32573">MSTPGTPSPSMVDKNSDLSAIVRANMPWSARLRLPGASPFELVALGFLILLVLTAIFVNFIPGLVSPRFPYGDFSQPPEWSLNGLLGTDDIGRSILSRVLYGARASLMIVGVATCISVFAGLLLGMLAGFYRGIFERMVDLYANTMSALPSILVVLAFVTATGPSVLTIMLTLGILDIGTYARVAKAGVISQSNRDYVLAARAMGARDSRILLKEILPNLVPALTAVMPTLMAGLIITEGSLSFLGYGIPAPAPSWGGMIASSTDLLSRFPLLILGPVMAIILTVYALNTVGDYFAQRLNSRERES</sequence>
<comment type="subcellular location">
    <subcellularLocation>
        <location evidence="1 9">Cell membrane</location>
        <topology evidence="1 9">Multi-pass membrane protein</topology>
    </subcellularLocation>
</comment>
<dbReference type="Proteomes" id="UP000655037">
    <property type="component" value="Unassembled WGS sequence"/>
</dbReference>
<dbReference type="SUPFAM" id="SSF161098">
    <property type="entry name" value="MetI-like"/>
    <property type="match status" value="1"/>
</dbReference>
<comment type="similarity">
    <text evidence="9">Belongs to the binding-protein-dependent transport system permease family.</text>
</comment>
<dbReference type="Gene3D" id="1.10.3720.10">
    <property type="entry name" value="MetI-like"/>
    <property type="match status" value="1"/>
</dbReference>
<feature type="transmembrane region" description="Helical" evidence="9">
    <location>
        <begin position="272"/>
        <end position="296"/>
    </location>
</feature>
<evidence type="ECO:0000313" key="11">
    <source>
        <dbReference type="EMBL" id="MBF2714489.1"/>
    </source>
</evidence>
<protein>
    <submittedName>
        <fullName evidence="11">ABC transporter permease</fullName>
    </submittedName>
</protein>
<feature type="transmembrane region" description="Helical" evidence="9">
    <location>
        <begin position="42"/>
        <end position="61"/>
    </location>
</feature>
<feature type="transmembrane region" description="Helical" evidence="9">
    <location>
        <begin position="151"/>
        <end position="176"/>
    </location>
</feature>
<evidence type="ECO:0000256" key="5">
    <source>
        <dbReference type="ARBA" id="ARBA00022856"/>
    </source>
</evidence>
<organism evidence="11 12">
    <name type="scientific">Agrobacterium vitis</name>
    <name type="common">Rhizobium vitis</name>
    <dbReference type="NCBI Taxonomy" id="373"/>
    <lineage>
        <taxon>Bacteria</taxon>
        <taxon>Pseudomonadati</taxon>
        <taxon>Pseudomonadota</taxon>
        <taxon>Alphaproteobacteria</taxon>
        <taxon>Hyphomicrobiales</taxon>
        <taxon>Rhizobiaceae</taxon>
        <taxon>Rhizobium/Agrobacterium group</taxon>
        <taxon>Agrobacterium</taxon>
    </lineage>
</organism>
<feature type="domain" description="ABC transmembrane type-1" evidence="10">
    <location>
        <begin position="103"/>
        <end position="292"/>
    </location>
</feature>
<evidence type="ECO:0000256" key="7">
    <source>
        <dbReference type="ARBA" id="ARBA00022989"/>
    </source>
</evidence>
<evidence type="ECO:0000259" key="10">
    <source>
        <dbReference type="PROSITE" id="PS50928"/>
    </source>
</evidence>
<keyword evidence="4 9" id="KW-0812">Transmembrane</keyword>
<dbReference type="RefSeq" id="WP_194416362.1">
    <property type="nucleotide sequence ID" value="NZ_JACXXJ020000004.1"/>
</dbReference>
<feature type="transmembrane region" description="Helical" evidence="9">
    <location>
        <begin position="216"/>
        <end position="237"/>
    </location>
</feature>
<dbReference type="PANTHER" id="PTHR43386:SF1">
    <property type="entry name" value="D,D-DIPEPTIDE TRANSPORT SYSTEM PERMEASE PROTEIN DDPC-RELATED"/>
    <property type="match status" value="1"/>
</dbReference>
<dbReference type="EMBL" id="JACXXJ020000004">
    <property type="protein sequence ID" value="MBF2714489.1"/>
    <property type="molecule type" value="Genomic_DNA"/>
</dbReference>
<geneLocation type="plasmid" evidence="11">
    <name>unnamed3</name>
</geneLocation>
<evidence type="ECO:0000256" key="6">
    <source>
        <dbReference type="ARBA" id="ARBA00022927"/>
    </source>
</evidence>
<feature type="transmembrane region" description="Helical" evidence="9">
    <location>
        <begin position="107"/>
        <end position="131"/>
    </location>
</feature>
<reference evidence="11" key="1">
    <citation type="submission" date="2020-11" db="EMBL/GenBank/DDBJ databases">
        <title>Agrobacterium vitis strain K377 genome.</title>
        <authorList>
            <person name="Xi H."/>
        </authorList>
    </citation>
    <scope>NUCLEOTIDE SEQUENCE</scope>
    <source>
        <strain evidence="11">K377</strain>
        <plasmid evidence="11">unnamed3</plasmid>
    </source>
</reference>
<keyword evidence="7 9" id="KW-1133">Transmembrane helix</keyword>
<evidence type="ECO:0000256" key="8">
    <source>
        <dbReference type="ARBA" id="ARBA00023136"/>
    </source>
</evidence>
<dbReference type="AlphaFoldDB" id="A0AAE2RBN8"/>
<proteinExistence type="inferred from homology"/>
<keyword evidence="6" id="KW-0653">Protein transport</keyword>